<reference evidence="6" key="3">
    <citation type="submission" date="2025-09" db="UniProtKB">
        <authorList>
            <consortium name="Ensembl"/>
        </authorList>
    </citation>
    <scope>IDENTIFICATION</scope>
</reference>
<dbReference type="InterPro" id="IPR043936">
    <property type="entry name" value="HOOK_N"/>
</dbReference>
<name>A0A8C2SPS5_COTJA</name>
<evidence type="ECO:0000256" key="2">
    <source>
        <dbReference type="ARBA" id="ARBA00022490"/>
    </source>
</evidence>
<reference evidence="6" key="2">
    <citation type="submission" date="2025-08" db="UniProtKB">
        <authorList>
            <consortium name="Ensembl"/>
        </authorList>
    </citation>
    <scope>IDENTIFICATION</scope>
</reference>
<gene>
    <name evidence="6" type="primary">CCDC88A</name>
</gene>
<evidence type="ECO:0000259" key="5">
    <source>
        <dbReference type="Pfam" id="PF19047"/>
    </source>
</evidence>
<protein>
    <submittedName>
        <fullName evidence="6">Coiled-coil domain containing 88A</fullName>
    </submittedName>
</protein>
<reference evidence="6" key="1">
    <citation type="submission" date="2015-11" db="EMBL/GenBank/DDBJ databases">
        <authorList>
            <consortium name="International Coturnix japonica Genome Analysis Consortium"/>
            <person name="Warren W."/>
            <person name="Burt D.W."/>
            <person name="Antin P.B."/>
            <person name="Lanford R."/>
            <person name="Gros J."/>
            <person name="Wilson R.K."/>
        </authorList>
    </citation>
    <scope>NUCLEOTIDE SEQUENCE [LARGE SCALE GENOMIC DNA]</scope>
</reference>
<dbReference type="InterPro" id="IPR036872">
    <property type="entry name" value="CH_dom_sf"/>
</dbReference>
<organism evidence="6 7">
    <name type="scientific">Coturnix japonica</name>
    <name type="common">Japanese quail</name>
    <name type="synonym">Coturnix coturnix japonica</name>
    <dbReference type="NCBI Taxonomy" id="93934"/>
    <lineage>
        <taxon>Eukaryota</taxon>
        <taxon>Metazoa</taxon>
        <taxon>Chordata</taxon>
        <taxon>Craniata</taxon>
        <taxon>Vertebrata</taxon>
        <taxon>Euteleostomi</taxon>
        <taxon>Archelosauria</taxon>
        <taxon>Archosauria</taxon>
        <taxon>Dinosauria</taxon>
        <taxon>Saurischia</taxon>
        <taxon>Theropoda</taxon>
        <taxon>Coelurosauria</taxon>
        <taxon>Aves</taxon>
        <taxon>Neognathae</taxon>
        <taxon>Galloanserae</taxon>
        <taxon>Galliformes</taxon>
        <taxon>Phasianidae</taxon>
        <taxon>Perdicinae</taxon>
        <taxon>Coturnix</taxon>
    </lineage>
</organism>
<dbReference type="PANTHER" id="PTHR18947">
    <property type="entry name" value="HOOK PROTEINS"/>
    <property type="match status" value="1"/>
</dbReference>
<dbReference type="GO" id="GO:0051959">
    <property type="term" value="F:dynein light intermediate chain binding"/>
    <property type="evidence" value="ECO:0007669"/>
    <property type="project" value="TreeGrafter"/>
</dbReference>
<dbReference type="GO" id="GO:0005737">
    <property type="term" value="C:cytoplasm"/>
    <property type="evidence" value="ECO:0007669"/>
    <property type="project" value="UniProtKB-SubCell"/>
</dbReference>
<dbReference type="Gene3D" id="1.10.418.10">
    <property type="entry name" value="Calponin-like domain"/>
    <property type="match status" value="1"/>
</dbReference>
<dbReference type="GeneTree" id="ENSGT00940000155559"/>
<evidence type="ECO:0000313" key="6">
    <source>
        <dbReference type="Ensembl" id="ENSCJPP00005000764.1"/>
    </source>
</evidence>
<keyword evidence="3" id="KW-0175">Coiled coil</keyword>
<sequence length="190" mass="21692">MGKRCFFLHACHSLVSPLLALCSPHPLVAFQVRTFGPLAEENGTSLEEYMTLVDGVFLNEVMLQINPKSTNRNVNKRVNNDESLRIQNLCILVKKIKYFYQECLQQLIMMALPNVLVIGRNPLSALRVEIFRLRKLACVDPADYPQLLVNLCTMLSVPEARSRYTWPAWSHYGLGRINLLGSSVSRVFYF</sequence>
<comment type="subcellular location">
    <subcellularLocation>
        <location evidence="1">Cytoplasm</location>
    </subcellularLocation>
</comment>
<dbReference type="Ensembl" id="ENSCJPT00005001329.1">
    <property type="protein sequence ID" value="ENSCJPP00005000764.1"/>
    <property type="gene ID" value="ENSCJPG00005000821.1"/>
</dbReference>
<dbReference type="GO" id="GO:0008017">
    <property type="term" value="F:microtubule binding"/>
    <property type="evidence" value="ECO:0007669"/>
    <property type="project" value="TreeGrafter"/>
</dbReference>
<keyword evidence="4" id="KW-0732">Signal</keyword>
<dbReference type="SUPFAM" id="SSF116907">
    <property type="entry name" value="Hook domain"/>
    <property type="match status" value="1"/>
</dbReference>
<dbReference type="AlphaFoldDB" id="A0A8C2SPS5"/>
<dbReference type="GO" id="GO:0030705">
    <property type="term" value="P:cytoskeleton-dependent intracellular transport"/>
    <property type="evidence" value="ECO:0007669"/>
    <property type="project" value="InterPro"/>
</dbReference>
<feature type="chain" id="PRO_5034342915" evidence="4">
    <location>
        <begin position="30"/>
        <end position="190"/>
    </location>
</feature>
<dbReference type="Proteomes" id="UP000694412">
    <property type="component" value="Chromosome 3"/>
</dbReference>
<evidence type="ECO:0000256" key="1">
    <source>
        <dbReference type="ARBA" id="ARBA00004496"/>
    </source>
</evidence>
<evidence type="ECO:0000256" key="4">
    <source>
        <dbReference type="SAM" id="SignalP"/>
    </source>
</evidence>
<evidence type="ECO:0000313" key="7">
    <source>
        <dbReference type="Proteomes" id="UP000694412"/>
    </source>
</evidence>
<feature type="domain" description="HOOK N-terminal" evidence="5">
    <location>
        <begin position="49"/>
        <end position="121"/>
    </location>
</feature>
<evidence type="ECO:0000256" key="3">
    <source>
        <dbReference type="ARBA" id="ARBA00023054"/>
    </source>
</evidence>
<feature type="signal peptide" evidence="4">
    <location>
        <begin position="1"/>
        <end position="29"/>
    </location>
</feature>
<proteinExistence type="predicted"/>
<dbReference type="GO" id="GO:0005813">
    <property type="term" value="C:centrosome"/>
    <property type="evidence" value="ECO:0007669"/>
    <property type="project" value="TreeGrafter"/>
</dbReference>
<dbReference type="PANTHER" id="PTHR18947:SF30">
    <property type="entry name" value="GIRDIN"/>
    <property type="match status" value="1"/>
</dbReference>
<dbReference type="Pfam" id="PF19047">
    <property type="entry name" value="HOOK_N"/>
    <property type="match status" value="1"/>
</dbReference>
<dbReference type="GO" id="GO:0031122">
    <property type="term" value="P:cytoplasmic microtubule organization"/>
    <property type="evidence" value="ECO:0007669"/>
    <property type="project" value="TreeGrafter"/>
</dbReference>
<accession>A0A8C2SPS5</accession>
<keyword evidence="2" id="KW-0963">Cytoplasm</keyword>
<keyword evidence="7" id="KW-1185">Reference proteome</keyword>